<dbReference type="PANTHER" id="PTHR36504">
    <property type="entry name" value="LIPOPOLYSACCHARIDE EXPORT SYSTEM PROTEIN LPTA"/>
    <property type="match status" value="1"/>
</dbReference>
<dbReference type="GO" id="GO:0030288">
    <property type="term" value="C:outer membrane-bounded periplasmic space"/>
    <property type="evidence" value="ECO:0007669"/>
    <property type="project" value="TreeGrafter"/>
</dbReference>
<proteinExistence type="predicted"/>
<dbReference type="EMBL" id="RCZK01000003">
    <property type="protein sequence ID" value="TPG13694.1"/>
    <property type="molecule type" value="Genomic_DNA"/>
</dbReference>
<dbReference type="GO" id="GO:0015920">
    <property type="term" value="P:lipopolysaccharide transport"/>
    <property type="evidence" value="ECO:0007669"/>
    <property type="project" value="TreeGrafter"/>
</dbReference>
<dbReference type="Pfam" id="PF03968">
    <property type="entry name" value="LptD_N"/>
    <property type="match status" value="1"/>
</dbReference>
<comment type="caution">
    <text evidence="5">The sequence shown here is derived from an EMBL/GenBank/DDBJ whole genome shotgun (WGS) entry which is preliminary data.</text>
</comment>
<feature type="compositionally biased region" description="Low complexity" evidence="2">
    <location>
        <begin position="154"/>
        <end position="175"/>
    </location>
</feature>
<evidence type="ECO:0000313" key="6">
    <source>
        <dbReference type="Proteomes" id="UP000318413"/>
    </source>
</evidence>
<keyword evidence="1 3" id="KW-0732">Signal</keyword>
<organism evidence="5 6">
    <name type="scientific">Sphingomonas oligophenolica</name>
    <dbReference type="NCBI Taxonomy" id="301154"/>
    <lineage>
        <taxon>Bacteria</taxon>
        <taxon>Pseudomonadati</taxon>
        <taxon>Pseudomonadota</taxon>
        <taxon>Alphaproteobacteria</taxon>
        <taxon>Sphingomonadales</taxon>
        <taxon>Sphingomonadaceae</taxon>
        <taxon>Sphingomonas</taxon>
    </lineage>
</organism>
<evidence type="ECO:0000256" key="3">
    <source>
        <dbReference type="SAM" id="SignalP"/>
    </source>
</evidence>
<dbReference type="InterPro" id="IPR052037">
    <property type="entry name" value="LPS_export_LptA"/>
</dbReference>
<evidence type="ECO:0000256" key="2">
    <source>
        <dbReference type="SAM" id="MobiDB-lite"/>
    </source>
</evidence>
<feature type="domain" description="Organic solvent tolerance-like N-terminal" evidence="4">
    <location>
        <begin position="39"/>
        <end position="146"/>
    </location>
</feature>
<evidence type="ECO:0000259" key="4">
    <source>
        <dbReference type="Pfam" id="PF03968"/>
    </source>
</evidence>
<feature type="region of interest" description="Disordered" evidence="2">
    <location>
        <begin position="154"/>
        <end position="183"/>
    </location>
</feature>
<dbReference type="PANTHER" id="PTHR36504:SF1">
    <property type="entry name" value="LIPOPOLYSACCHARIDE EXPORT SYSTEM PROTEIN LPTA"/>
    <property type="match status" value="1"/>
</dbReference>
<evidence type="ECO:0000256" key="1">
    <source>
        <dbReference type="ARBA" id="ARBA00022729"/>
    </source>
</evidence>
<dbReference type="OrthoDB" id="9811926at2"/>
<dbReference type="InterPro" id="IPR005653">
    <property type="entry name" value="OstA-like_N"/>
</dbReference>
<dbReference type="GO" id="GO:0017089">
    <property type="term" value="F:glycolipid transfer activity"/>
    <property type="evidence" value="ECO:0007669"/>
    <property type="project" value="TreeGrafter"/>
</dbReference>
<protein>
    <submittedName>
        <fullName evidence="5">OstA family protein</fullName>
    </submittedName>
</protein>
<sequence length="183" mass="18875">MRVFPLPAPILTLALGALIAVSPALAQRAHNSRAPIDFSADHIELQDKANRAVLSGSVAVKQAEMTLNAARMTVSYTGQVVGGNPQVSRLDAAGGVIVHRPDQTARSQYAIYDLNRRVVTMLGAVTLDQGGNTVNGGRLTLNLDSGRAVIDGSSVAGSSGAGSGVTQRGGRVTGTFSVPDRSN</sequence>
<accession>A0A502CM34</accession>
<dbReference type="RefSeq" id="WP_140869134.1">
    <property type="nucleotide sequence ID" value="NZ_RCZK01000003.1"/>
</dbReference>
<dbReference type="Proteomes" id="UP000318413">
    <property type="component" value="Unassembled WGS sequence"/>
</dbReference>
<dbReference type="AlphaFoldDB" id="A0A502CM34"/>
<dbReference type="GO" id="GO:0009279">
    <property type="term" value="C:cell outer membrane"/>
    <property type="evidence" value="ECO:0007669"/>
    <property type="project" value="TreeGrafter"/>
</dbReference>
<evidence type="ECO:0000313" key="5">
    <source>
        <dbReference type="EMBL" id="TPG13694.1"/>
    </source>
</evidence>
<feature type="signal peptide" evidence="3">
    <location>
        <begin position="1"/>
        <end position="26"/>
    </location>
</feature>
<name>A0A502CM34_9SPHN</name>
<reference evidence="5 6" key="1">
    <citation type="journal article" date="2019" name="Environ. Microbiol.">
        <title>Species interactions and distinct microbial communities in high Arctic permafrost affected cryosols are associated with the CH4 and CO2 gas fluxes.</title>
        <authorList>
            <person name="Altshuler I."/>
            <person name="Hamel J."/>
            <person name="Turney S."/>
            <person name="Magnuson E."/>
            <person name="Levesque R."/>
            <person name="Greer C."/>
            <person name="Whyte L.G."/>
        </authorList>
    </citation>
    <scope>NUCLEOTIDE SEQUENCE [LARGE SCALE GENOMIC DNA]</scope>
    <source>
        <strain evidence="5 6">S5.1</strain>
    </source>
</reference>
<dbReference type="Gene3D" id="2.60.450.10">
    <property type="entry name" value="Lipopolysaccharide (LPS) transport protein A like domain"/>
    <property type="match status" value="1"/>
</dbReference>
<gene>
    <name evidence="5" type="ORF">EAH84_05835</name>
</gene>
<keyword evidence="6" id="KW-1185">Reference proteome</keyword>
<feature type="chain" id="PRO_5021387436" evidence="3">
    <location>
        <begin position="27"/>
        <end position="183"/>
    </location>
</feature>